<dbReference type="InterPro" id="IPR029045">
    <property type="entry name" value="ClpP/crotonase-like_dom_sf"/>
</dbReference>
<name>A0A645GXX9_9ZZZZ</name>
<protein>
    <recommendedName>
        <fullName evidence="1">Tail specific protease domain-containing protein</fullName>
    </recommendedName>
</protein>
<proteinExistence type="predicted"/>
<evidence type="ECO:0000313" key="2">
    <source>
        <dbReference type="EMBL" id="MPN31711.1"/>
    </source>
</evidence>
<organism evidence="2">
    <name type="scientific">bioreactor metagenome</name>
    <dbReference type="NCBI Taxonomy" id="1076179"/>
    <lineage>
        <taxon>unclassified sequences</taxon>
        <taxon>metagenomes</taxon>
        <taxon>ecological metagenomes</taxon>
    </lineage>
</organism>
<comment type="caution">
    <text evidence="2">The sequence shown here is derived from an EMBL/GenBank/DDBJ whole genome shotgun (WGS) entry which is preliminary data.</text>
</comment>
<evidence type="ECO:0000259" key="1">
    <source>
        <dbReference type="Pfam" id="PF03572"/>
    </source>
</evidence>
<accession>A0A645GXX9</accession>
<reference evidence="2" key="1">
    <citation type="submission" date="2019-08" db="EMBL/GenBank/DDBJ databases">
        <authorList>
            <person name="Kucharzyk K."/>
            <person name="Murdoch R.W."/>
            <person name="Higgins S."/>
            <person name="Loffler F."/>
        </authorList>
    </citation>
    <scope>NUCLEOTIDE SEQUENCE</scope>
</reference>
<dbReference type="SUPFAM" id="SSF52096">
    <property type="entry name" value="ClpP/crotonase"/>
    <property type="match status" value="1"/>
</dbReference>
<dbReference type="Pfam" id="PF03572">
    <property type="entry name" value="Peptidase_S41"/>
    <property type="match status" value="1"/>
</dbReference>
<gene>
    <name evidence="2" type="ORF">SDC9_179185</name>
</gene>
<dbReference type="InterPro" id="IPR005151">
    <property type="entry name" value="Tail-specific_protease"/>
</dbReference>
<dbReference type="GO" id="GO:0006508">
    <property type="term" value="P:proteolysis"/>
    <property type="evidence" value="ECO:0007669"/>
    <property type="project" value="InterPro"/>
</dbReference>
<dbReference type="AlphaFoldDB" id="A0A645GXX9"/>
<sequence>MNNLISSVIDQQYCGTADTLFRGRLWILQDDSCASATEDLLQLSKRTGIATLVGMPSHGIASYIIQPAFIRLLLPNSGIIIKFTPFYTFDENGGPYEFNGTTPDILCSSGDAMMNCLRAIKAQ</sequence>
<dbReference type="Gene3D" id="3.90.226.10">
    <property type="entry name" value="2-enoyl-CoA Hydratase, Chain A, domain 1"/>
    <property type="match status" value="1"/>
</dbReference>
<dbReference type="GO" id="GO:0008236">
    <property type="term" value="F:serine-type peptidase activity"/>
    <property type="evidence" value="ECO:0007669"/>
    <property type="project" value="InterPro"/>
</dbReference>
<feature type="domain" description="Tail specific protease" evidence="1">
    <location>
        <begin position="19"/>
        <end position="105"/>
    </location>
</feature>
<dbReference type="EMBL" id="VSSQ01083360">
    <property type="protein sequence ID" value="MPN31711.1"/>
    <property type="molecule type" value="Genomic_DNA"/>
</dbReference>